<comment type="subunit">
    <text evidence="6">Homodimer.</text>
</comment>
<dbReference type="PANTHER" id="PTHR43741">
    <property type="entry name" value="FMN-DEPENDENT NADH-AZOREDUCTASE 1"/>
    <property type="match status" value="1"/>
</dbReference>
<comment type="caution">
    <text evidence="6">Lacks conserved residue(s) required for the propagation of feature annotation.</text>
</comment>
<dbReference type="PANTHER" id="PTHR43741:SF4">
    <property type="entry name" value="FMN-DEPENDENT NADH:QUINONE OXIDOREDUCTASE"/>
    <property type="match status" value="1"/>
</dbReference>
<accession>A0A316L5S7</accession>
<dbReference type="GO" id="GO:0009055">
    <property type="term" value="F:electron transfer activity"/>
    <property type="evidence" value="ECO:0007669"/>
    <property type="project" value="UniProtKB-UniRule"/>
</dbReference>
<organism evidence="8 9">
    <name type="scientific">Flagellimonas aquimarina</name>
    <dbReference type="NCBI Taxonomy" id="2201895"/>
    <lineage>
        <taxon>Bacteria</taxon>
        <taxon>Pseudomonadati</taxon>
        <taxon>Bacteroidota</taxon>
        <taxon>Flavobacteriia</taxon>
        <taxon>Flavobacteriales</taxon>
        <taxon>Flavobacteriaceae</taxon>
        <taxon>Flagellimonas</taxon>
    </lineage>
</organism>
<keyword evidence="4 6" id="KW-0520">NAD</keyword>
<dbReference type="GO" id="GO:0016655">
    <property type="term" value="F:oxidoreductase activity, acting on NAD(P)H, quinone or similar compound as acceptor"/>
    <property type="evidence" value="ECO:0007669"/>
    <property type="project" value="InterPro"/>
</dbReference>
<feature type="domain" description="Flavodoxin-like fold" evidence="7">
    <location>
        <begin position="3"/>
        <end position="187"/>
    </location>
</feature>
<dbReference type="EC" id="1.7.1.17" evidence="6"/>
<dbReference type="SUPFAM" id="SSF52218">
    <property type="entry name" value="Flavoproteins"/>
    <property type="match status" value="1"/>
</dbReference>
<protein>
    <recommendedName>
        <fullName evidence="6">FMN dependent NADH:quinone oxidoreductase</fullName>
        <ecNumber evidence="6">1.6.5.-</ecNumber>
    </recommendedName>
    <alternativeName>
        <fullName evidence="6">Azo-dye reductase</fullName>
    </alternativeName>
    <alternativeName>
        <fullName evidence="6">FMN-dependent NADH-azo compound oxidoreductase</fullName>
    </alternativeName>
    <alternativeName>
        <fullName evidence="6">FMN-dependent NADH-azoreductase</fullName>
        <ecNumber evidence="6">1.7.1.17</ecNumber>
    </alternativeName>
</protein>
<evidence type="ECO:0000256" key="1">
    <source>
        <dbReference type="ARBA" id="ARBA00022630"/>
    </source>
</evidence>
<dbReference type="HAMAP" id="MF_01216">
    <property type="entry name" value="Azoreductase_type1"/>
    <property type="match status" value="1"/>
</dbReference>
<keyword evidence="1 6" id="KW-0285">Flavoprotein</keyword>
<evidence type="ECO:0000313" key="9">
    <source>
        <dbReference type="Proteomes" id="UP000245762"/>
    </source>
</evidence>
<dbReference type="EMBL" id="QGEG01000001">
    <property type="protein sequence ID" value="PWL40285.1"/>
    <property type="molecule type" value="Genomic_DNA"/>
</dbReference>
<dbReference type="EC" id="1.6.5.-" evidence="6"/>
<name>A0A316L5S7_9FLAO</name>
<keyword evidence="9" id="KW-1185">Reference proteome</keyword>
<reference evidence="8 9" key="1">
    <citation type="submission" date="2018-05" db="EMBL/GenBank/DDBJ databases">
        <title>Complete genome sequence of Flagellimonas aquimarina ECD12 isolated from seaweed Ecklonia cava.</title>
        <authorList>
            <person name="Choi S."/>
            <person name="Seong C."/>
        </authorList>
    </citation>
    <scope>NUCLEOTIDE SEQUENCE [LARGE SCALE GENOMIC DNA]</scope>
    <source>
        <strain evidence="8 9">ECD12</strain>
    </source>
</reference>
<keyword evidence="2 6" id="KW-0288">FMN</keyword>
<dbReference type="InterPro" id="IPR050104">
    <property type="entry name" value="FMN-dep_NADH:Q_OxRdtase_AzoR1"/>
</dbReference>
<keyword evidence="3 6" id="KW-0560">Oxidoreductase</keyword>
<feature type="binding site" evidence="6">
    <location>
        <position position="10"/>
    </location>
    <ligand>
        <name>FMN</name>
        <dbReference type="ChEBI" id="CHEBI:58210"/>
    </ligand>
</feature>
<dbReference type="InterPro" id="IPR003680">
    <property type="entry name" value="Flavodoxin_fold"/>
</dbReference>
<proteinExistence type="inferred from homology"/>
<evidence type="ECO:0000256" key="5">
    <source>
        <dbReference type="ARBA" id="ARBA00048542"/>
    </source>
</evidence>
<evidence type="ECO:0000256" key="2">
    <source>
        <dbReference type="ARBA" id="ARBA00022643"/>
    </source>
</evidence>
<evidence type="ECO:0000256" key="4">
    <source>
        <dbReference type="ARBA" id="ARBA00023027"/>
    </source>
</evidence>
<dbReference type="AlphaFoldDB" id="A0A316L5S7"/>
<evidence type="ECO:0000256" key="6">
    <source>
        <dbReference type="HAMAP-Rule" id="MF_01216"/>
    </source>
</evidence>
<dbReference type="InterPro" id="IPR023048">
    <property type="entry name" value="NADH:quinone_OxRdtase_FMN_depd"/>
</dbReference>
<comment type="function">
    <text evidence="6">Quinone reductase that provides resistance to thiol-specific stress caused by electrophilic quinones.</text>
</comment>
<comment type="caution">
    <text evidence="8">The sequence shown here is derived from an EMBL/GenBank/DDBJ whole genome shotgun (WGS) entry which is preliminary data.</text>
</comment>
<dbReference type="GO" id="GO:0016652">
    <property type="term" value="F:oxidoreductase activity, acting on NAD(P)H as acceptor"/>
    <property type="evidence" value="ECO:0007669"/>
    <property type="project" value="UniProtKB-UniRule"/>
</dbReference>
<comment type="similarity">
    <text evidence="6">Belongs to the azoreductase type 1 family.</text>
</comment>
<evidence type="ECO:0000256" key="3">
    <source>
        <dbReference type="ARBA" id="ARBA00023002"/>
    </source>
</evidence>
<dbReference type="GO" id="GO:0010181">
    <property type="term" value="F:FMN binding"/>
    <property type="evidence" value="ECO:0007669"/>
    <property type="project" value="UniProtKB-UniRule"/>
</dbReference>
<dbReference type="OrthoDB" id="9805013at2"/>
<comment type="catalytic activity">
    <reaction evidence="6">
        <text>2 a quinone + NADH + H(+) = 2 a 1,4-benzosemiquinone + NAD(+)</text>
        <dbReference type="Rhea" id="RHEA:65952"/>
        <dbReference type="ChEBI" id="CHEBI:15378"/>
        <dbReference type="ChEBI" id="CHEBI:57540"/>
        <dbReference type="ChEBI" id="CHEBI:57945"/>
        <dbReference type="ChEBI" id="CHEBI:132124"/>
        <dbReference type="ChEBI" id="CHEBI:134225"/>
    </reaction>
</comment>
<comment type="cofactor">
    <cofactor evidence="6">
        <name>FMN</name>
        <dbReference type="ChEBI" id="CHEBI:58210"/>
    </cofactor>
    <text evidence="6">Binds 1 FMN per subunit.</text>
</comment>
<comment type="catalytic activity">
    <reaction evidence="5">
        <text>N,N-dimethyl-1,4-phenylenediamine + anthranilate + 2 NAD(+) = 2-(4-dimethylaminophenyl)diazenylbenzoate + 2 NADH + 2 H(+)</text>
        <dbReference type="Rhea" id="RHEA:55872"/>
        <dbReference type="ChEBI" id="CHEBI:15378"/>
        <dbReference type="ChEBI" id="CHEBI:15783"/>
        <dbReference type="ChEBI" id="CHEBI:16567"/>
        <dbReference type="ChEBI" id="CHEBI:57540"/>
        <dbReference type="ChEBI" id="CHEBI:57945"/>
        <dbReference type="ChEBI" id="CHEBI:71579"/>
        <dbReference type="EC" id="1.7.1.17"/>
    </reaction>
    <physiologicalReaction direction="right-to-left" evidence="5">
        <dbReference type="Rhea" id="RHEA:55874"/>
    </physiologicalReaction>
</comment>
<dbReference type="Gene3D" id="3.40.50.360">
    <property type="match status" value="1"/>
</dbReference>
<gene>
    <name evidence="6" type="primary">azoR</name>
    <name evidence="8" type="ORF">DKG77_05540</name>
</gene>
<dbReference type="Proteomes" id="UP000245762">
    <property type="component" value="Unassembled WGS sequence"/>
</dbReference>
<dbReference type="InterPro" id="IPR029039">
    <property type="entry name" value="Flavoprotein-like_sf"/>
</dbReference>
<dbReference type="RefSeq" id="WP_109660971.1">
    <property type="nucleotide sequence ID" value="NZ_QGEG01000001.1"/>
</dbReference>
<evidence type="ECO:0000313" key="8">
    <source>
        <dbReference type="EMBL" id="PWL40285.1"/>
    </source>
</evidence>
<feature type="binding site" evidence="6">
    <location>
        <begin position="16"/>
        <end position="18"/>
    </location>
    <ligand>
        <name>FMN</name>
        <dbReference type="ChEBI" id="CHEBI:58210"/>
    </ligand>
</feature>
<dbReference type="Pfam" id="PF02525">
    <property type="entry name" value="Flavodoxin_2"/>
    <property type="match status" value="1"/>
</dbReference>
<comment type="function">
    <text evidence="6">Also exhibits azoreductase activity. Catalyzes the reductive cleavage of the azo bond in aromatic azo compounds to the corresponding amines.</text>
</comment>
<evidence type="ECO:0000259" key="7">
    <source>
        <dbReference type="Pfam" id="PF02525"/>
    </source>
</evidence>
<sequence>MKTLLRIDCSSRITGSHSRELADHFERNWIKANPEGAVIRRDLAKQQLPHIQNNTIEGFYTPVESMTQEHKKATALSDELIAELKSADEILINSPLYNLNIPSNLKAYLDQIVRIGHTFNINEGGYYGLLEKKIAYLITAKGGTYKGSPMEQYDFQEPYLQAILGHMGIKTKELFSLEGTGDRSIVEQNKLVLQNSINQSFKKLSNEYN</sequence>